<evidence type="ECO:0000256" key="1">
    <source>
        <dbReference type="ARBA" id="ARBA00004141"/>
    </source>
</evidence>
<dbReference type="InterPro" id="IPR051645">
    <property type="entry name" value="PER33/POM33_regulator"/>
</dbReference>
<protein>
    <submittedName>
        <fullName evidence="7">Uncharacterized protein</fullName>
    </submittedName>
</protein>
<accession>A0A7S4QQW6</accession>
<evidence type="ECO:0000256" key="2">
    <source>
        <dbReference type="ARBA" id="ARBA00007322"/>
    </source>
</evidence>
<feature type="transmembrane region" description="Helical" evidence="6">
    <location>
        <begin position="177"/>
        <end position="198"/>
    </location>
</feature>
<dbReference type="Pfam" id="PF03661">
    <property type="entry name" value="TMEM33_Pom33"/>
    <property type="match status" value="1"/>
</dbReference>
<feature type="transmembrane region" description="Helical" evidence="6">
    <location>
        <begin position="116"/>
        <end position="138"/>
    </location>
</feature>
<evidence type="ECO:0000256" key="6">
    <source>
        <dbReference type="SAM" id="Phobius"/>
    </source>
</evidence>
<keyword evidence="4 6" id="KW-1133">Transmembrane helix</keyword>
<feature type="transmembrane region" description="Helical" evidence="6">
    <location>
        <begin position="61"/>
        <end position="81"/>
    </location>
</feature>
<dbReference type="AlphaFoldDB" id="A0A7S4QQW6"/>
<comment type="similarity">
    <text evidence="2">Belongs to the PER33/POM33 family.</text>
</comment>
<reference evidence="7" key="1">
    <citation type="submission" date="2021-01" db="EMBL/GenBank/DDBJ databases">
        <authorList>
            <person name="Corre E."/>
            <person name="Pelletier E."/>
            <person name="Niang G."/>
            <person name="Scheremetjew M."/>
            <person name="Finn R."/>
            <person name="Kale V."/>
            <person name="Holt S."/>
            <person name="Cochrane G."/>
            <person name="Meng A."/>
            <person name="Brown T."/>
            <person name="Cohen L."/>
        </authorList>
    </citation>
    <scope>NUCLEOTIDE SEQUENCE</scope>
    <source>
        <strain evidence="7">CCMP3105</strain>
    </source>
</reference>
<organism evidence="7">
    <name type="scientific">Alexandrium monilatum</name>
    <dbReference type="NCBI Taxonomy" id="311494"/>
    <lineage>
        <taxon>Eukaryota</taxon>
        <taxon>Sar</taxon>
        <taxon>Alveolata</taxon>
        <taxon>Dinophyceae</taxon>
        <taxon>Gonyaulacales</taxon>
        <taxon>Pyrocystaceae</taxon>
        <taxon>Alexandrium</taxon>
    </lineage>
</organism>
<keyword evidence="5 6" id="KW-0472">Membrane</keyword>
<dbReference type="GO" id="GO:0061024">
    <property type="term" value="P:membrane organization"/>
    <property type="evidence" value="ECO:0007669"/>
    <property type="project" value="TreeGrafter"/>
</dbReference>
<evidence type="ECO:0000256" key="5">
    <source>
        <dbReference type="ARBA" id="ARBA00023136"/>
    </source>
</evidence>
<dbReference type="PANTHER" id="PTHR12703">
    <property type="entry name" value="TRANSMEMBRANE PROTEIN 33"/>
    <property type="match status" value="1"/>
</dbReference>
<evidence type="ECO:0000313" key="7">
    <source>
        <dbReference type="EMBL" id="CAE4588904.1"/>
    </source>
</evidence>
<dbReference type="EMBL" id="HBNR01033801">
    <property type="protein sequence ID" value="CAE4588904.1"/>
    <property type="molecule type" value="Transcribed_RNA"/>
</dbReference>
<dbReference type="GO" id="GO:0071786">
    <property type="term" value="P:endoplasmic reticulum tubular network organization"/>
    <property type="evidence" value="ECO:0007669"/>
    <property type="project" value="TreeGrafter"/>
</dbReference>
<dbReference type="InterPro" id="IPR005344">
    <property type="entry name" value="TMEM33/Pom33"/>
</dbReference>
<comment type="subcellular location">
    <subcellularLocation>
        <location evidence="1">Membrane</location>
        <topology evidence="1">Multi-pass membrane protein</topology>
    </subcellularLocation>
</comment>
<feature type="transmembrane region" description="Helical" evidence="6">
    <location>
        <begin position="31"/>
        <end position="49"/>
    </location>
</feature>
<dbReference type="GO" id="GO:0005783">
    <property type="term" value="C:endoplasmic reticulum"/>
    <property type="evidence" value="ECO:0007669"/>
    <property type="project" value="TreeGrafter"/>
</dbReference>
<evidence type="ECO:0000256" key="3">
    <source>
        <dbReference type="ARBA" id="ARBA00022692"/>
    </source>
</evidence>
<sequence length="264" mass="29764">MVAAAGLYLFRGSIAQRLAPLLPDLPPAKIVFYGHLVMLASALAYILPLEFVGLAVLKRAAYILSLWSVVGTSVLTIKANYGGPPMPANVSWSNWKQTVMPAMHPWLQKIMTGADFSFLFLALIFLFAYPSLPALLVLGRHRLWAACTFCSGNIPDNALWLKFAPYWARLKAKEPQVLSSAALAEILLAFWLTVSLALPTRQILTCFLYWKYLTIRYQVPRSHELHLKAWRQIGQWADPLMKALPVLQKPVDMAKGWFQPQYQH</sequence>
<evidence type="ECO:0000256" key="4">
    <source>
        <dbReference type="ARBA" id="ARBA00022989"/>
    </source>
</evidence>
<proteinExistence type="inferred from homology"/>
<dbReference type="GO" id="GO:0016020">
    <property type="term" value="C:membrane"/>
    <property type="evidence" value="ECO:0007669"/>
    <property type="project" value="UniProtKB-SubCell"/>
</dbReference>
<name>A0A7S4QQW6_9DINO</name>
<keyword evidence="3 6" id="KW-0812">Transmembrane</keyword>
<dbReference type="PANTHER" id="PTHR12703:SF4">
    <property type="entry name" value="TRANSMEMBRANE PROTEIN 33"/>
    <property type="match status" value="1"/>
</dbReference>
<gene>
    <name evidence="7" type="ORF">AMON00008_LOCUS23184</name>
</gene>